<dbReference type="Pfam" id="PF00134">
    <property type="entry name" value="Cyclin_N"/>
    <property type="match status" value="1"/>
</dbReference>
<gene>
    <name evidence="3 4 5 6 7" type="primary">LOC110990374</name>
</gene>
<dbReference type="GO" id="GO:0035861">
    <property type="term" value="C:site of double-strand break"/>
    <property type="evidence" value="ECO:0007669"/>
    <property type="project" value="TreeGrafter"/>
</dbReference>
<reference evidence="3 4" key="1">
    <citation type="submission" date="2025-04" db="UniProtKB">
        <authorList>
            <consortium name="RefSeq"/>
        </authorList>
    </citation>
    <scope>IDENTIFICATION</scope>
</reference>
<dbReference type="GO" id="GO:0007131">
    <property type="term" value="P:reciprocal meiotic recombination"/>
    <property type="evidence" value="ECO:0007669"/>
    <property type="project" value="TreeGrafter"/>
</dbReference>
<proteinExistence type="predicted"/>
<dbReference type="InterPro" id="IPR006671">
    <property type="entry name" value="Cyclin_N"/>
</dbReference>
<dbReference type="AlphaFoldDB" id="A0A8B8A075"/>
<dbReference type="RefSeq" id="XP_022111079.1">
    <property type="nucleotide sequence ID" value="XM_022255387.1"/>
</dbReference>
<keyword evidence="2" id="KW-1185">Reference proteome</keyword>
<evidence type="ECO:0000313" key="5">
    <source>
        <dbReference type="RefSeq" id="XP_022111062.1"/>
    </source>
</evidence>
<dbReference type="CDD" id="cd20541">
    <property type="entry name" value="CYCLIN_CNTD1"/>
    <property type="match status" value="1"/>
</dbReference>
<evidence type="ECO:0000313" key="6">
    <source>
        <dbReference type="RefSeq" id="XP_022111070.1"/>
    </source>
</evidence>
<accession>A0A8B8A075</accession>
<evidence type="ECO:0000313" key="3">
    <source>
        <dbReference type="RefSeq" id="XP_022111044.1"/>
    </source>
</evidence>
<dbReference type="Gene3D" id="1.10.472.10">
    <property type="entry name" value="Cyclin-like"/>
    <property type="match status" value="1"/>
</dbReference>
<dbReference type="RefSeq" id="XP_022111044.1">
    <property type="nucleotide sequence ID" value="XM_022255352.1"/>
</dbReference>
<dbReference type="Proteomes" id="UP000694845">
    <property type="component" value="Unplaced"/>
</dbReference>
<protein>
    <submittedName>
        <fullName evidence="3 4">Cyclin N-terminal domain-containing protein 1-like isoform X1</fullName>
    </submittedName>
</protein>
<name>A0A8B8A075_ACAPL</name>
<organism evidence="2 7">
    <name type="scientific">Acanthaster planci</name>
    <name type="common">Crown-of-thorns starfish</name>
    <dbReference type="NCBI Taxonomy" id="133434"/>
    <lineage>
        <taxon>Eukaryota</taxon>
        <taxon>Metazoa</taxon>
        <taxon>Echinodermata</taxon>
        <taxon>Eleutherozoa</taxon>
        <taxon>Asterozoa</taxon>
        <taxon>Asteroidea</taxon>
        <taxon>Valvatacea</taxon>
        <taxon>Valvatida</taxon>
        <taxon>Acanthasteridae</taxon>
        <taxon>Acanthaster</taxon>
    </lineage>
</organism>
<evidence type="ECO:0000313" key="2">
    <source>
        <dbReference type="Proteomes" id="UP000694845"/>
    </source>
</evidence>
<dbReference type="OrthoDB" id="9983043at2759"/>
<dbReference type="GeneID" id="110990374"/>
<dbReference type="InterPro" id="IPR036915">
    <property type="entry name" value="Cyclin-like_sf"/>
</dbReference>
<dbReference type="RefSeq" id="XP_022111070.1">
    <property type="nucleotide sequence ID" value="XM_022255378.1"/>
</dbReference>
<dbReference type="PANTHER" id="PTHR21615:SF2">
    <property type="entry name" value="CYCLIN N-TERMINAL DOMAIN-CONTAINING PROTEIN 1"/>
    <property type="match status" value="1"/>
</dbReference>
<evidence type="ECO:0000313" key="7">
    <source>
        <dbReference type="RefSeq" id="XP_022111079.1"/>
    </source>
</evidence>
<dbReference type="RefSeq" id="XP_022111062.1">
    <property type="nucleotide sequence ID" value="XM_022255370.1"/>
</dbReference>
<sequence length="310" mass="34778">MVDSAIFGTPPEPVFNLKGCCLSSELLEELLYVQAAHNEKAVKNSGSADGAFKQGSIAEMMFLVCDKFNQPPEARYLALEIFDRFMTKYARDQLKKAHSGRGGYQKKAATWNSFLRKIQKHLKLYITSCVQIASKMCSHYKILTNRKCSRFLLDAGLGCTSATILRTELTILETLDYHVYATSPLTYIETLLEIMGHNDKSTSMKILHETSMKVMDLAYLRRSAVYDELFRVATGGMTGSAKDRESFAMVEHDIMLFAVAVIGAASYVIDKTTSDQVIDHLSRITCIPTDDILEFATVLVQITLQLDRHQ</sequence>
<dbReference type="RefSeq" id="XP_022111052.1">
    <property type="nucleotide sequence ID" value="XM_022255360.1"/>
</dbReference>
<evidence type="ECO:0000259" key="1">
    <source>
        <dbReference type="Pfam" id="PF00134"/>
    </source>
</evidence>
<evidence type="ECO:0000313" key="4">
    <source>
        <dbReference type="RefSeq" id="XP_022111052.1"/>
    </source>
</evidence>
<dbReference type="SUPFAM" id="SSF47954">
    <property type="entry name" value="Cyclin-like"/>
    <property type="match status" value="1"/>
</dbReference>
<dbReference type="PANTHER" id="PTHR21615">
    <property type="entry name" value="CYCLIN N-TERMINAL DOMAIN-CONTAINING PROTEIN 1"/>
    <property type="match status" value="1"/>
</dbReference>
<dbReference type="CTD" id="124817"/>
<dbReference type="KEGG" id="aplc:110990374"/>
<feature type="domain" description="Cyclin N-terminal" evidence="1">
    <location>
        <begin position="57"/>
        <end position="179"/>
    </location>
</feature>